<dbReference type="EMBL" id="CP036348">
    <property type="protein sequence ID" value="QDV66441.1"/>
    <property type="molecule type" value="Genomic_DNA"/>
</dbReference>
<evidence type="ECO:0000256" key="2">
    <source>
        <dbReference type="ARBA" id="ARBA00022741"/>
    </source>
</evidence>
<dbReference type="InterPro" id="IPR016187">
    <property type="entry name" value="CTDL_fold"/>
</dbReference>
<feature type="domain" description="Protein kinase" evidence="7">
    <location>
        <begin position="461"/>
        <end position="701"/>
    </location>
</feature>
<dbReference type="InterPro" id="IPR042095">
    <property type="entry name" value="SUMF_sf"/>
</dbReference>
<keyword evidence="4 5" id="KW-0067">ATP-binding</keyword>
<organism evidence="8 9">
    <name type="scientific">Rosistilla carotiformis</name>
    <dbReference type="NCBI Taxonomy" id="2528017"/>
    <lineage>
        <taxon>Bacteria</taxon>
        <taxon>Pseudomonadati</taxon>
        <taxon>Planctomycetota</taxon>
        <taxon>Planctomycetia</taxon>
        <taxon>Pirellulales</taxon>
        <taxon>Pirellulaceae</taxon>
        <taxon>Rosistilla</taxon>
    </lineage>
</organism>
<dbReference type="Proteomes" id="UP000315082">
    <property type="component" value="Chromosome"/>
</dbReference>
<evidence type="ECO:0000256" key="5">
    <source>
        <dbReference type="PROSITE-ProRule" id="PRU10141"/>
    </source>
</evidence>
<feature type="region of interest" description="Disordered" evidence="6">
    <location>
        <begin position="387"/>
        <end position="415"/>
    </location>
</feature>
<dbReference type="CDD" id="cd14014">
    <property type="entry name" value="STKc_PknB_like"/>
    <property type="match status" value="2"/>
</dbReference>
<dbReference type="Gene3D" id="3.30.200.20">
    <property type="entry name" value="Phosphorylase Kinase, domain 1"/>
    <property type="match status" value="1"/>
</dbReference>
<dbReference type="Pfam" id="PF03781">
    <property type="entry name" value="FGE-sulfatase"/>
    <property type="match status" value="1"/>
</dbReference>
<evidence type="ECO:0000313" key="9">
    <source>
        <dbReference type="Proteomes" id="UP000315082"/>
    </source>
</evidence>
<dbReference type="PROSITE" id="PS00107">
    <property type="entry name" value="PROTEIN_KINASE_ATP"/>
    <property type="match status" value="2"/>
</dbReference>
<feature type="binding site" evidence="5">
    <location>
        <position position="496"/>
    </location>
    <ligand>
        <name>ATP</name>
        <dbReference type="ChEBI" id="CHEBI:30616"/>
    </ligand>
</feature>
<dbReference type="InterPro" id="IPR008271">
    <property type="entry name" value="Ser/Thr_kinase_AS"/>
</dbReference>
<dbReference type="Gene3D" id="1.10.510.10">
    <property type="entry name" value="Transferase(Phosphotransferase) domain 1"/>
    <property type="match status" value="2"/>
</dbReference>
<accession>A0A518JLL4</accession>
<evidence type="ECO:0000259" key="7">
    <source>
        <dbReference type="PROSITE" id="PS50011"/>
    </source>
</evidence>
<dbReference type="SUPFAM" id="SSF56436">
    <property type="entry name" value="C-type lectin-like"/>
    <property type="match status" value="1"/>
</dbReference>
<keyword evidence="9" id="KW-1185">Reference proteome</keyword>
<dbReference type="EC" id="2.7.11.1" evidence="8"/>
<evidence type="ECO:0000256" key="4">
    <source>
        <dbReference type="ARBA" id="ARBA00022840"/>
    </source>
</evidence>
<dbReference type="SMART" id="SM00220">
    <property type="entry name" value="S_TKc"/>
    <property type="match status" value="2"/>
</dbReference>
<sequence length="1007" mass="113163">MTEPLFRRIQQTRERFEKQWQSGDPPDLRKIVDRWEGDERQDLYRNLLELDIPYRHRNQLSLQLSDYDRAFPEFAEITRQVFEEGVFKTIVADSQSETPIEGGVGTGKYFGRYRVIQTLGQGGMGAVYLAHDDRLDREVAIKVPFINHADAQMVVDRFFREARALAAIVHPNICPIHEVNQEGGVPFMVMTYVQGKPLTDPEVRPKSIAEAVLLIKKLAYALHHSHQVGVVHRDLKPSNVIVNYLNEPVIIDFGLATLARPDAIDLTTPGAVLGTPAYMSPEQVEGTAAAIGPKTDIYTLGVILYELLAGSRPFSGKLVEVLNQILTVIPPKPSDHRNQIDAELDAICMKAIAKSTESRYSRMVEFADRLEAWLQDDARFRYESDTARHTPRERTMREGEHGTGTHRGVPRTKTERLSDRHFESVVGGNDRTVAVHVPVSSGIMDREPAVEVESFPDNFGYRLIERIGEGQYGEVWRAMAPGDVEVAVKKVSFPIKHKATQTELKALSIVKRLRHPLLLNVQAFWVVGDQLMIVSELADESLEDTLRKHKKIGIERDELLHYMKEAAEAIDFLHSERIFHRDIKPANILLQREHVKVADFGIAITGELQPGELTVPANVLGTPLYMAPEAFRKQFGPRSDQFSLAATYLELRLGRELQSSEQQQDFLKELPAEEQPVIGKALSQDPAERFETCTQFIDGILDAIRHREREEARRRWLRRSFIAASVFVVTGTPAALALRTMNLKSIAFDAIPQGFEIASDAQLVRVGGTMLYSAIERPIDEATRLRFQLIPRTANQDLASFYCMQDLVSNAMFARFVQQSPSAAIGEEWKTGTLAGNDFLPAEDHPHLPVVNVSAEEAYLFANAIGCDLPTKQQWDKAAGRWDHPPEQTGPFEAPADEPVPDVAVDRIEQGPAPIGSSRDDVSVFGCRDMAGNVKEWTKTTDDLEVTVPIQNQEDQFGIVYCGNDYRDSAPLTFEAMESPQYWYEIIGRRPPFGFRCVVEIATTGGE</sequence>
<dbReference type="Pfam" id="PF00069">
    <property type="entry name" value="Pkinase"/>
    <property type="match status" value="2"/>
</dbReference>
<dbReference type="PANTHER" id="PTHR43289">
    <property type="entry name" value="MITOGEN-ACTIVATED PROTEIN KINASE KINASE KINASE 20-RELATED"/>
    <property type="match status" value="1"/>
</dbReference>
<dbReference type="InterPro" id="IPR000719">
    <property type="entry name" value="Prot_kinase_dom"/>
</dbReference>
<dbReference type="InterPro" id="IPR005532">
    <property type="entry name" value="SUMF_dom"/>
</dbReference>
<dbReference type="OrthoDB" id="6111975at2"/>
<keyword evidence="1 8" id="KW-0808">Transferase</keyword>
<evidence type="ECO:0000256" key="3">
    <source>
        <dbReference type="ARBA" id="ARBA00022777"/>
    </source>
</evidence>
<name>A0A518JLL4_9BACT</name>
<dbReference type="KEGG" id="rcf:Poly24_01270"/>
<feature type="compositionally biased region" description="Basic and acidic residues" evidence="6">
    <location>
        <begin position="387"/>
        <end position="403"/>
    </location>
</feature>
<evidence type="ECO:0000256" key="6">
    <source>
        <dbReference type="SAM" id="MobiDB-lite"/>
    </source>
</evidence>
<dbReference type="PROSITE" id="PS50011">
    <property type="entry name" value="PROTEIN_KINASE_DOM"/>
    <property type="match status" value="2"/>
</dbReference>
<dbReference type="AlphaFoldDB" id="A0A518JLL4"/>
<proteinExistence type="predicted"/>
<dbReference type="InterPro" id="IPR017441">
    <property type="entry name" value="Protein_kinase_ATP_BS"/>
</dbReference>
<protein>
    <submittedName>
        <fullName evidence="8">Serine/threonine-protein kinase PrkC</fullName>
        <ecNumber evidence="8">2.7.11.1</ecNumber>
    </submittedName>
</protein>
<keyword evidence="3 8" id="KW-0418">Kinase</keyword>
<reference evidence="8 9" key="1">
    <citation type="submission" date="2019-02" db="EMBL/GenBank/DDBJ databases">
        <title>Deep-cultivation of Planctomycetes and their phenomic and genomic characterization uncovers novel biology.</title>
        <authorList>
            <person name="Wiegand S."/>
            <person name="Jogler M."/>
            <person name="Boedeker C."/>
            <person name="Pinto D."/>
            <person name="Vollmers J."/>
            <person name="Rivas-Marin E."/>
            <person name="Kohn T."/>
            <person name="Peeters S.H."/>
            <person name="Heuer A."/>
            <person name="Rast P."/>
            <person name="Oberbeckmann S."/>
            <person name="Bunk B."/>
            <person name="Jeske O."/>
            <person name="Meyerdierks A."/>
            <person name="Storesund J.E."/>
            <person name="Kallscheuer N."/>
            <person name="Luecker S."/>
            <person name="Lage O.M."/>
            <person name="Pohl T."/>
            <person name="Merkel B.J."/>
            <person name="Hornburger P."/>
            <person name="Mueller R.-W."/>
            <person name="Bruemmer F."/>
            <person name="Labrenz M."/>
            <person name="Spormann A.M."/>
            <person name="Op den Camp H."/>
            <person name="Overmann J."/>
            <person name="Amann R."/>
            <person name="Jetten M.S.M."/>
            <person name="Mascher T."/>
            <person name="Medema M.H."/>
            <person name="Devos D.P."/>
            <person name="Kaster A.-K."/>
            <person name="Ovreas L."/>
            <person name="Rohde M."/>
            <person name="Galperin M.Y."/>
            <person name="Jogler C."/>
        </authorList>
    </citation>
    <scope>NUCLEOTIDE SEQUENCE [LARGE SCALE GENOMIC DNA]</scope>
    <source>
        <strain evidence="8 9">Poly24</strain>
    </source>
</reference>
<dbReference type="PANTHER" id="PTHR43289:SF6">
    <property type="entry name" value="SERINE_THREONINE-PROTEIN KINASE NEKL-3"/>
    <property type="match status" value="1"/>
</dbReference>
<dbReference type="InterPro" id="IPR011009">
    <property type="entry name" value="Kinase-like_dom_sf"/>
</dbReference>
<feature type="binding site" evidence="5">
    <location>
        <position position="142"/>
    </location>
    <ligand>
        <name>ATP</name>
        <dbReference type="ChEBI" id="CHEBI:30616"/>
    </ligand>
</feature>
<evidence type="ECO:0000313" key="8">
    <source>
        <dbReference type="EMBL" id="QDV66441.1"/>
    </source>
</evidence>
<feature type="domain" description="Protein kinase" evidence="7">
    <location>
        <begin position="113"/>
        <end position="374"/>
    </location>
</feature>
<dbReference type="GO" id="GO:0005524">
    <property type="term" value="F:ATP binding"/>
    <property type="evidence" value="ECO:0007669"/>
    <property type="project" value="UniProtKB-UniRule"/>
</dbReference>
<dbReference type="Gene3D" id="3.90.1580.10">
    <property type="entry name" value="paralog of FGE (formylglycine-generating enzyme)"/>
    <property type="match status" value="1"/>
</dbReference>
<dbReference type="RefSeq" id="WP_145088987.1">
    <property type="nucleotide sequence ID" value="NZ_CP036348.1"/>
</dbReference>
<dbReference type="GO" id="GO:0004674">
    <property type="term" value="F:protein serine/threonine kinase activity"/>
    <property type="evidence" value="ECO:0007669"/>
    <property type="project" value="UniProtKB-EC"/>
</dbReference>
<evidence type="ECO:0000256" key="1">
    <source>
        <dbReference type="ARBA" id="ARBA00022679"/>
    </source>
</evidence>
<gene>
    <name evidence="8" type="primary">prkC_2</name>
    <name evidence="8" type="ORF">Poly24_01270</name>
</gene>
<keyword evidence="2 5" id="KW-0547">Nucleotide-binding</keyword>
<dbReference type="SUPFAM" id="SSF56112">
    <property type="entry name" value="Protein kinase-like (PK-like)"/>
    <property type="match status" value="2"/>
</dbReference>
<dbReference type="PROSITE" id="PS00108">
    <property type="entry name" value="PROTEIN_KINASE_ST"/>
    <property type="match status" value="2"/>
</dbReference>